<organism evidence="1 2">
    <name type="scientific">Elasticomyces elasticus</name>
    <dbReference type="NCBI Taxonomy" id="574655"/>
    <lineage>
        <taxon>Eukaryota</taxon>
        <taxon>Fungi</taxon>
        <taxon>Dikarya</taxon>
        <taxon>Ascomycota</taxon>
        <taxon>Pezizomycotina</taxon>
        <taxon>Dothideomycetes</taxon>
        <taxon>Dothideomycetidae</taxon>
        <taxon>Mycosphaerellales</taxon>
        <taxon>Teratosphaeriaceae</taxon>
        <taxon>Elasticomyces</taxon>
    </lineage>
</organism>
<evidence type="ECO:0000313" key="2">
    <source>
        <dbReference type="Proteomes" id="UP001310594"/>
    </source>
</evidence>
<accession>A0AAN7WIV7</accession>
<dbReference type="Proteomes" id="UP001310594">
    <property type="component" value="Unassembled WGS sequence"/>
</dbReference>
<comment type="caution">
    <text evidence="1">The sequence shown here is derived from an EMBL/GenBank/DDBJ whole genome shotgun (WGS) entry which is preliminary data.</text>
</comment>
<proteinExistence type="predicted"/>
<reference evidence="1" key="1">
    <citation type="submission" date="2023-08" db="EMBL/GenBank/DDBJ databases">
        <title>Black Yeasts Isolated from many extreme environments.</title>
        <authorList>
            <person name="Coleine C."/>
            <person name="Stajich J.E."/>
            <person name="Selbmann L."/>
        </authorList>
    </citation>
    <scope>NUCLEOTIDE SEQUENCE</scope>
    <source>
        <strain evidence="1">CCFEE 5810</strain>
    </source>
</reference>
<evidence type="ECO:0000313" key="1">
    <source>
        <dbReference type="EMBL" id="KAK5707856.1"/>
    </source>
</evidence>
<dbReference type="AlphaFoldDB" id="A0AAN7WIV7"/>
<dbReference type="EMBL" id="JAVRQU010000001">
    <property type="protein sequence ID" value="KAK5707856.1"/>
    <property type="molecule type" value="Genomic_DNA"/>
</dbReference>
<sequence length="333" mass="37925">MGSQNSTLARRNTKAEHSPWHLSTNREQWLLHERQTSQEDQHPRLQNEIGFLWARLEVPCLELKTTAFDYSREIQEADVAGTEWFELVVSLRRRLELDPTSLEEVIEPDSTGTMLHPPSPIPMPQEIADICRFYHRANLAFRESAFKLSRKKPYRHLAQYVSTYQERYLGAGKTVYDIASLSAYHKIAETLAKYPNFPIHKKALVELLKETCGRALVDNWHGSLPQANHSTSSRRQDRHVEITRNAARTICVLIRGLPDAERKASFKTAWDEALDGLYFYAGRAAAAKAQLNRKKDGIAEQKSLGKKYVKTQRAVIWAVCSSFLLEACGSSSA</sequence>
<name>A0AAN7WIV7_9PEZI</name>
<protein>
    <submittedName>
        <fullName evidence="1">Uncharacterized protein</fullName>
    </submittedName>
</protein>
<gene>
    <name evidence="1" type="ORF">LTR97_000395</name>
</gene>